<dbReference type="AlphaFoldDB" id="A0AAQ3QUV6"/>
<keyword evidence="3" id="KW-1133">Transmembrane helix</keyword>
<organism evidence="5 6">
    <name type="scientific">Rubellicoccus peritrichatus</name>
    <dbReference type="NCBI Taxonomy" id="3080537"/>
    <lineage>
        <taxon>Bacteria</taxon>
        <taxon>Pseudomonadati</taxon>
        <taxon>Verrucomicrobiota</taxon>
        <taxon>Opitutia</taxon>
        <taxon>Puniceicoccales</taxon>
        <taxon>Cerasicoccaceae</taxon>
        <taxon>Rubellicoccus</taxon>
    </lineage>
</organism>
<dbReference type="EMBL" id="CP136920">
    <property type="protein sequence ID" value="WOO42826.1"/>
    <property type="molecule type" value="Genomic_DNA"/>
</dbReference>
<keyword evidence="6" id="KW-1185">Reference proteome</keyword>
<keyword evidence="3" id="KW-0812">Transmembrane</keyword>
<keyword evidence="2" id="KW-0560">Oxidoreductase</keyword>
<keyword evidence="3" id="KW-0472">Membrane</keyword>
<feature type="domain" description="Amine oxidase" evidence="4">
    <location>
        <begin position="18"/>
        <end position="466"/>
    </location>
</feature>
<evidence type="ECO:0000256" key="2">
    <source>
        <dbReference type="ARBA" id="ARBA00023002"/>
    </source>
</evidence>
<dbReference type="PANTHER" id="PTHR43734:SF7">
    <property type="entry name" value="4,4'-DIAPONEUROSPORENE OXYGENASE"/>
    <property type="match status" value="1"/>
</dbReference>
<evidence type="ECO:0000256" key="1">
    <source>
        <dbReference type="ARBA" id="ARBA00006046"/>
    </source>
</evidence>
<dbReference type="GO" id="GO:0016491">
    <property type="term" value="F:oxidoreductase activity"/>
    <property type="evidence" value="ECO:0007669"/>
    <property type="project" value="UniProtKB-KW"/>
</dbReference>
<dbReference type="SUPFAM" id="SSF51905">
    <property type="entry name" value="FAD/NAD(P)-binding domain"/>
    <property type="match status" value="1"/>
</dbReference>
<reference evidence="5 6" key="1">
    <citation type="submission" date="2023-10" db="EMBL/GenBank/DDBJ databases">
        <title>Rubellicoccus peritrichatus gen. nov., sp. nov., isolated from an algae of coral reef tank.</title>
        <authorList>
            <person name="Luo J."/>
        </authorList>
    </citation>
    <scope>NUCLEOTIDE SEQUENCE [LARGE SCALE GENOMIC DNA]</scope>
    <source>
        <strain evidence="5 6">CR14</strain>
    </source>
</reference>
<dbReference type="Proteomes" id="UP001304300">
    <property type="component" value="Chromosome"/>
</dbReference>
<evidence type="ECO:0000259" key="4">
    <source>
        <dbReference type="Pfam" id="PF01593"/>
    </source>
</evidence>
<gene>
    <name evidence="5" type="ORF">RZN69_06955</name>
</gene>
<dbReference type="InterPro" id="IPR036188">
    <property type="entry name" value="FAD/NAD-bd_sf"/>
</dbReference>
<protein>
    <submittedName>
        <fullName evidence="5">FAD-dependent oxidoreductase</fullName>
    </submittedName>
</protein>
<dbReference type="Gene3D" id="3.50.50.60">
    <property type="entry name" value="FAD/NAD(P)-binding domain"/>
    <property type="match status" value="2"/>
</dbReference>
<dbReference type="PANTHER" id="PTHR43734">
    <property type="entry name" value="PHYTOENE DESATURASE"/>
    <property type="match status" value="1"/>
</dbReference>
<evidence type="ECO:0000256" key="3">
    <source>
        <dbReference type="SAM" id="Phobius"/>
    </source>
</evidence>
<proteinExistence type="inferred from homology"/>
<evidence type="ECO:0000313" key="5">
    <source>
        <dbReference type="EMBL" id="WOO42826.1"/>
    </source>
</evidence>
<accession>A0AAQ3QUV6</accession>
<dbReference type="KEGG" id="puo:RZN69_06955"/>
<dbReference type="RefSeq" id="WP_317835356.1">
    <property type="nucleotide sequence ID" value="NZ_CP136920.1"/>
</dbReference>
<dbReference type="InterPro" id="IPR002937">
    <property type="entry name" value="Amino_oxidase"/>
</dbReference>
<evidence type="ECO:0000313" key="6">
    <source>
        <dbReference type="Proteomes" id="UP001304300"/>
    </source>
</evidence>
<sequence>MARTASDHYDVVVIGAGMSGLAAGIRLAMYDRRVLILERHNAPGGLNSFYSISGRKYDVGLHAMTNYVPPGVKGTPLVKILRQLRLKRDDFDLRPQGYSRIAIPGCDLTFTNEFAHFEAQVADAFPEQIDGFRRLASHIRDYEEAALDNPDISARHVVGEFITDPVLEDMLFLPLMYYGSAREGDMDFPQFAIMFKALFFEGFARPPEGVRQIIRALTDRYRALGGERKMKLGVKELRVRDGLVNELLLDDGSLITADKVLSTIGEVETRRLCSDTTPDVGADNVGSLSFVETITVTSKKPAELGWNDTIVFFNARERFHYARPDALVDPESGVICFPNNYDYSEEEGPPEGLFRLTALANYDRWLALEESDYRAAKSEWFGALRDSALRFLPRLVEPLDGITVATDMFTPKTITRYTGHLSGAIYGAPVKRKRGETHLGNLYLCGTDQGFLGITGAMLSGISMANLHCLGE</sequence>
<feature type="transmembrane region" description="Helical" evidence="3">
    <location>
        <begin position="12"/>
        <end position="29"/>
    </location>
</feature>
<dbReference type="Pfam" id="PF01593">
    <property type="entry name" value="Amino_oxidase"/>
    <property type="match status" value="1"/>
</dbReference>
<name>A0AAQ3QUV6_9BACT</name>
<comment type="similarity">
    <text evidence="1">Belongs to the carotenoid/retinoid oxidoreductase family.</text>
</comment>